<dbReference type="Pfam" id="PF18074">
    <property type="entry name" value="PriA_C"/>
    <property type="match status" value="1"/>
</dbReference>
<dbReference type="InterPro" id="IPR040498">
    <property type="entry name" value="PriA_CRR"/>
</dbReference>
<proteinExistence type="inferred from homology"/>
<dbReference type="InterPro" id="IPR041222">
    <property type="entry name" value="PriA_3primeBD"/>
</dbReference>
<keyword evidence="2 11" id="KW-0235">DNA replication</keyword>
<evidence type="ECO:0000256" key="5">
    <source>
        <dbReference type="ARBA" id="ARBA00022801"/>
    </source>
</evidence>
<dbReference type="Pfam" id="PF18319">
    <property type="entry name" value="Zn_ribbon_PriA"/>
    <property type="match status" value="1"/>
</dbReference>
<accession>A0ABZ0USS5</accession>
<dbReference type="InterPro" id="IPR005259">
    <property type="entry name" value="PriA"/>
</dbReference>
<dbReference type="Proteomes" id="UP001326613">
    <property type="component" value="Chromosome"/>
</dbReference>
<keyword evidence="10 11" id="KW-0413">Isomerase</keyword>
<dbReference type="Gene3D" id="3.40.1440.60">
    <property type="entry name" value="PriA, 3(prime) DNA-binding domain"/>
    <property type="match status" value="1"/>
</dbReference>
<feature type="binding site" evidence="11">
    <location>
        <position position="363"/>
    </location>
    <ligand>
        <name>Zn(2+)</name>
        <dbReference type="ChEBI" id="CHEBI:29105"/>
        <label>1</label>
    </ligand>
</feature>
<dbReference type="InterPro" id="IPR001650">
    <property type="entry name" value="Helicase_C-like"/>
</dbReference>
<dbReference type="InterPro" id="IPR042115">
    <property type="entry name" value="PriA_3primeBD_sf"/>
</dbReference>
<dbReference type="InterPro" id="IPR027417">
    <property type="entry name" value="P-loop_NTPase"/>
</dbReference>
<feature type="binding site" evidence="11">
    <location>
        <position position="403"/>
    </location>
    <ligand>
        <name>Zn(2+)</name>
        <dbReference type="ChEBI" id="CHEBI:29105"/>
        <label>1</label>
    </ligand>
</feature>
<reference evidence="13 14" key="1">
    <citation type="submission" date="2022-10" db="EMBL/GenBank/DDBJ databases">
        <title>Host association and intracellularity evolved multiple times independently in the Rickettsiales.</title>
        <authorList>
            <person name="Castelli M."/>
            <person name="Nardi T."/>
            <person name="Gammuto L."/>
            <person name="Bellinzona G."/>
            <person name="Sabaneyeva E."/>
            <person name="Potekhin A."/>
            <person name="Serra V."/>
            <person name="Petroni G."/>
            <person name="Sassera D."/>
        </authorList>
    </citation>
    <scope>NUCLEOTIDE SEQUENCE [LARGE SCALE GENOMIC DNA]</scope>
    <source>
        <strain evidence="13 14">Kr 154-4</strain>
    </source>
</reference>
<evidence type="ECO:0000256" key="8">
    <source>
        <dbReference type="ARBA" id="ARBA00022840"/>
    </source>
</evidence>
<comment type="function">
    <text evidence="11">Initiates the restart of stalled replication forks, which reloads the replicative helicase on sites other than the origin of replication. Recognizes and binds to abandoned replication forks and remodels them to uncover a helicase loading site. Promotes assembly of the primosome at these replication forks.</text>
</comment>
<dbReference type="InterPro" id="IPR041236">
    <property type="entry name" value="PriA_C"/>
</dbReference>
<dbReference type="HAMAP" id="MF_00983">
    <property type="entry name" value="PriA"/>
    <property type="match status" value="1"/>
</dbReference>
<comment type="similarity">
    <text evidence="11">Belongs to the helicase family. PriA subfamily.</text>
</comment>
<dbReference type="InterPro" id="IPR011545">
    <property type="entry name" value="DEAD/DEAH_box_helicase_dom"/>
</dbReference>
<dbReference type="Pfam" id="PF17764">
    <property type="entry name" value="PriA_3primeBD"/>
    <property type="match status" value="1"/>
</dbReference>
<feature type="binding site" evidence="11">
    <location>
        <position position="369"/>
    </location>
    <ligand>
        <name>Zn(2+)</name>
        <dbReference type="ChEBI" id="CHEBI:29105"/>
        <label>2</label>
    </ligand>
</feature>
<sequence length="650" mass="73673">MIIVQILLPLTQLFPLEYLAPEELQLIIGDLVIVPFRNKMCTGVVWSTSNIRNNNTITPKIVQQKVPGDFTLNSRTMNFINKASSYYLSSLGSMAKLILPIDISVSPIKTRHQHIPSHFNLPNLSTNQHEILTKLRMVNKPTLIHGVTGSGKTEIYFHLVAEYLQAGAQALIMLPEIALSNHIIQRFINRFGFEPVIWNSSITKAQKKMSLRGILDGRVRMVIGARSSLFLPYTNLGLIIVDEEHDSSYKQEEGILYNARDMAVLRGSLENAKVVLVSATPSIETIYNVQIDKYHNIPLENRYSGATISPVEIIDLRKERLPYNNWLSHSLSTAIQENLLKKEQTLLFLNRRGYAPLMLCSSCGYRFTCGSCSAWLVVHKNSKRLECHHCGYICKIHLACPECFTEDHLIACGPGIERIAEEVQRLFANYRITIVSKDEITNANKMQALLHKMENNEIDILIGTQMITKGYHFPNLTLVGIIDADLGLMGGDLRAAERTFQLLHQVGGRAGREHKPGKVLLQTYYPDHIVFSTLKDNAEEQFIEYELNNRRDANLPPFTRMASIILTGKNEHKIFDYAKQLVAIAPKSNVKILGPAKAMLTKLSGKYRYRILIITAKKFNLQQYLKTWLALVKFPSSCQIRVDIDPQNFM</sequence>
<keyword evidence="7 11" id="KW-0862">Zinc</keyword>
<evidence type="ECO:0000313" key="13">
    <source>
        <dbReference type="EMBL" id="WPY00661.1"/>
    </source>
</evidence>
<dbReference type="CDD" id="cd18804">
    <property type="entry name" value="SF2_C_priA"/>
    <property type="match status" value="1"/>
</dbReference>
<comment type="catalytic activity">
    <reaction evidence="11">
        <text>ATP + H2O = ADP + phosphate + H(+)</text>
        <dbReference type="Rhea" id="RHEA:13065"/>
        <dbReference type="ChEBI" id="CHEBI:15377"/>
        <dbReference type="ChEBI" id="CHEBI:15378"/>
        <dbReference type="ChEBI" id="CHEBI:30616"/>
        <dbReference type="ChEBI" id="CHEBI:43474"/>
        <dbReference type="ChEBI" id="CHEBI:456216"/>
        <dbReference type="EC" id="5.6.2.4"/>
    </reaction>
</comment>
<evidence type="ECO:0000256" key="6">
    <source>
        <dbReference type="ARBA" id="ARBA00022806"/>
    </source>
</evidence>
<keyword evidence="5 11" id="KW-0378">Hydrolase</keyword>
<dbReference type="RefSeq" id="WP_323738712.1">
    <property type="nucleotide sequence ID" value="NZ_CP112932.1"/>
</dbReference>
<dbReference type="PROSITE" id="PS51192">
    <property type="entry name" value="HELICASE_ATP_BIND_1"/>
    <property type="match status" value="1"/>
</dbReference>
<dbReference type="PANTHER" id="PTHR30580:SF0">
    <property type="entry name" value="PRIMOSOMAL PROTEIN N"/>
    <property type="match status" value="1"/>
</dbReference>
<dbReference type="NCBIfam" id="TIGR00595">
    <property type="entry name" value="priA"/>
    <property type="match status" value="1"/>
</dbReference>
<feature type="binding site" evidence="11">
    <location>
        <position position="360"/>
    </location>
    <ligand>
        <name>Zn(2+)</name>
        <dbReference type="ChEBI" id="CHEBI:29105"/>
        <label>1</label>
    </ligand>
</feature>
<evidence type="ECO:0000256" key="1">
    <source>
        <dbReference type="ARBA" id="ARBA00022515"/>
    </source>
</evidence>
<organism evidence="13 14">
    <name type="scientific">Candidatus Trichorickettsia mobilis</name>
    <dbReference type="NCBI Taxonomy" id="1346319"/>
    <lineage>
        <taxon>Bacteria</taxon>
        <taxon>Pseudomonadati</taxon>
        <taxon>Pseudomonadota</taxon>
        <taxon>Alphaproteobacteria</taxon>
        <taxon>Rickettsiales</taxon>
        <taxon>Rickettsiaceae</taxon>
        <taxon>Rickettsieae</taxon>
        <taxon>Candidatus Trichorickettsia</taxon>
    </lineage>
</organism>
<feature type="binding site" evidence="11">
    <location>
        <position position="390"/>
    </location>
    <ligand>
        <name>Zn(2+)</name>
        <dbReference type="ChEBI" id="CHEBI:29105"/>
        <label>2</label>
    </ligand>
</feature>
<keyword evidence="9 11" id="KW-0238">DNA-binding</keyword>
<dbReference type="CDD" id="cd17929">
    <property type="entry name" value="DEXHc_priA"/>
    <property type="match status" value="1"/>
</dbReference>
<dbReference type="InterPro" id="IPR014001">
    <property type="entry name" value="Helicase_ATP-bd"/>
</dbReference>
<dbReference type="EC" id="5.6.2.4" evidence="11"/>
<comment type="cofactor">
    <cofactor evidence="11">
        <name>Zn(2+)</name>
        <dbReference type="ChEBI" id="CHEBI:29105"/>
    </cofactor>
    <text evidence="11">Binds 2 zinc ions per subunit.</text>
</comment>
<evidence type="ECO:0000259" key="12">
    <source>
        <dbReference type="PROSITE" id="PS51192"/>
    </source>
</evidence>
<dbReference type="Pfam" id="PF00271">
    <property type="entry name" value="Helicase_C"/>
    <property type="match status" value="1"/>
</dbReference>
<comment type="subunit">
    <text evidence="11">Component of the replication restart primosome.</text>
</comment>
<dbReference type="PANTHER" id="PTHR30580">
    <property type="entry name" value="PRIMOSOMAL PROTEIN N"/>
    <property type="match status" value="1"/>
</dbReference>
<keyword evidence="1 11" id="KW-0639">Primosome</keyword>
<feature type="binding site" evidence="11">
    <location>
        <position position="400"/>
    </location>
    <ligand>
        <name>Zn(2+)</name>
        <dbReference type="ChEBI" id="CHEBI:29105"/>
        <label>1</label>
    </ligand>
</feature>
<evidence type="ECO:0000256" key="4">
    <source>
        <dbReference type="ARBA" id="ARBA00022741"/>
    </source>
</evidence>
<evidence type="ECO:0000256" key="2">
    <source>
        <dbReference type="ARBA" id="ARBA00022705"/>
    </source>
</evidence>
<keyword evidence="8 11" id="KW-0067">ATP-binding</keyword>
<gene>
    <name evidence="11" type="primary">priA</name>
    <name evidence="13" type="ORF">Trichorick_00545</name>
</gene>
<evidence type="ECO:0000256" key="9">
    <source>
        <dbReference type="ARBA" id="ARBA00023125"/>
    </source>
</evidence>
<feature type="binding site" evidence="11">
    <location>
        <position position="372"/>
    </location>
    <ligand>
        <name>Zn(2+)</name>
        <dbReference type="ChEBI" id="CHEBI:29105"/>
        <label>2</label>
    </ligand>
</feature>
<feature type="domain" description="Helicase ATP-binding" evidence="12">
    <location>
        <begin position="133"/>
        <end position="299"/>
    </location>
</feature>
<name>A0ABZ0USS5_9RICK</name>
<evidence type="ECO:0000256" key="10">
    <source>
        <dbReference type="ARBA" id="ARBA00023235"/>
    </source>
</evidence>
<dbReference type="SMART" id="SM00487">
    <property type="entry name" value="DEXDc"/>
    <property type="match status" value="1"/>
</dbReference>
<comment type="catalytic activity">
    <reaction evidence="11">
        <text>Couples ATP hydrolysis with the unwinding of duplex DNA by translocating in the 3'-5' direction.</text>
        <dbReference type="EC" id="5.6.2.4"/>
    </reaction>
</comment>
<keyword evidence="14" id="KW-1185">Reference proteome</keyword>
<dbReference type="EMBL" id="CP112932">
    <property type="protein sequence ID" value="WPY00661.1"/>
    <property type="molecule type" value="Genomic_DNA"/>
</dbReference>
<keyword evidence="3 11" id="KW-0479">Metal-binding</keyword>
<evidence type="ECO:0000256" key="7">
    <source>
        <dbReference type="ARBA" id="ARBA00022833"/>
    </source>
</evidence>
<protein>
    <recommendedName>
        <fullName evidence="11">Replication restart protein PriA</fullName>
    </recommendedName>
    <alternativeName>
        <fullName evidence="11">ATP-dependent DNA helicase PriA</fullName>
        <ecNumber evidence="11">5.6.2.4</ecNumber>
    </alternativeName>
    <alternativeName>
        <fullName evidence="11">DNA 3'-5' helicase PriA</fullName>
    </alternativeName>
</protein>
<dbReference type="SMART" id="SM00490">
    <property type="entry name" value="HELICc"/>
    <property type="match status" value="1"/>
</dbReference>
<dbReference type="SUPFAM" id="SSF52540">
    <property type="entry name" value="P-loop containing nucleoside triphosphate hydrolases"/>
    <property type="match status" value="1"/>
</dbReference>
<feature type="binding site" evidence="11">
    <location>
        <position position="387"/>
    </location>
    <ligand>
        <name>Zn(2+)</name>
        <dbReference type="ChEBI" id="CHEBI:29105"/>
        <label>2</label>
    </ligand>
</feature>
<keyword evidence="4 11" id="KW-0547">Nucleotide-binding</keyword>
<evidence type="ECO:0000313" key="14">
    <source>
        <dbReference type="Proteomes" id="UP001326613"/>
    </source>
</evidence>
<keyword evidence="6 11" id="KW-0347">Helicase</keyword>
<dbReference type="Pfam" id="PF00270">
    <property type="entry name" value="DEAD"/>
    <property type="match status" value="1"/>
</dbReference>
<dbReference type="Gene3D" id="3.40.50.300">
    <property type="entry name" value="P-loop containing nucleotide triphosphate hydrolases"/>
    <property type="match status" value="2"/>
</dbReference>
<evidence type="ECO:0000256" key="3">
    <source>
        <dbReference type="ARBA" id="ARBA00022723"/>
    </source>
</evidence>
<evidence type="ECO:0000256" key="11">
    <source>
        <dbReference type="HAMAP-Rule" id="MF_00983"/>
    </source>
</evidence>